<sequence>MNKILVDEGLSWEQKKRAVEVSLINGFYSTSAKFPVISKEEGMKIPESLAELHKKYSVIPEKWPEDYTSAIKEAKSIMEFDWRKKKGLETLFSKGMFLEDDNFDQLPDKLNFKIEIPNDCDLSVLTAACNFAFRFGMETTAYEGPIIAEDSWNGNLLVFEKNNECGMEFIEKDKRKIIRIFGQDQELEKFSADICQCFPLLSDGRTWVEQLKDMTDSLVMKDLDGQLSYLRAYEKELEGVITAYVSPKIEEAINNIQPIFPKVEFKNHKGKKKIYEKIYDIPWEVDVFKDILREKLYHKLKPGDEVEIYGALSEEKDVRSHLTKEVEAELRKVKARTKEIQVICAYKQGFSWIEEVILPQLEGKKVKKMEIAFKPFLPDGVTEWVDEDGATPTYHNLKADCPDKWFDIPIRYLQELYPVDDIIEKKLEINRDNVEFVTYDGEHDITYEVKAFGAKGEILLTSVYKASYSERPYLDDYPQMGKVHPSTGFIKVFVNGIEVVNEYIATDVENIWNIYQAEVLPKCKKFIETKTGGYISVESQPFFSQLRLEVDASEPDYPLPFREDLISSLDSLHEDIHFVGADYFKVYGMESSKNLIDAPGLILPVIKKGIGKPKFMVTLYDEEEKTPCIKANNKLIKSHLKREEVELYLQKLSYADGKITAFLKTNIKEEKIIESYMYLLEHQLLKVSKQFKSIDALKILTEENCYAAGIIEQHVLEKNLSILDIDLMEHTLIGYGEYIEIINQLKHVPGINVYPIATSYLGRDIYAIELLPKEEGYVSRTKRITNLPSQIINSRHHANEVSSTNAAFMLLKKLLTEEKYKSISGKLNLVIVPMENVDGAAIHYELQKDNPKWKLHVARFNAIGKEFYHEHFKSDTIHTEAMALTRLWEKYLPDIIIDNHGVPSHEWEQQFSGYTSPSFKGFWLPRSLLYGYFWIVNDDDYKSNYSVNKKIEEVIADKIQHDDEITQWNKEWMSKFEKYAHGWMPKLFPADYYKNMINYWIPFSFDPSHRYPSIRFPWITTVAYTSEVADETAQGDYLNLCAKAHVAHDEAVIEMLMNCTCAYERKCEIAENKISISCIRHRPIIV</sequence>
<evidence type="ECO:0000313" key="2">
    <source>
        <dbReference type="EMBL" id="SCY76560.1"/>
    </source>
</evidence>
<dbReference type="SUPFAM" id="SSF53187">
    <property type="entry name" value="Zn-dependent exopeptidases"/>
    <property type="match status" value="1"/>
</dbReference>
<keyword evidence="3" id="KW-1185">Reference proteome</keyword>
<keyword evidence="2" id="KW-0645">Protease</keyword>
<evidence type="ECO:0000313" key="3">
    <source>
        <dbReference type="Proteomes" id="UP000198636"/>
    </source>
</evidence>
<protein>
    <submittedName>
        <fullName evidence="2">Zinc carboxypeptidase</fullName>
    </submittedName>
</protein>
<dbReference type="GO" id="GO:0006508">
    <property type="term" value="P:proteolysis"/>
    <property type="evidence" value="ECO:0007669"/>
    <property type="project" value="InterPro"/>
</dbReference>
<keyword evidence="2" id="KW-0378">Hydrolase</keyword>
<feature type="domain" description="Peptidase M14" evidence="1">
    <location>
        <begin position="751"/>
        <end position="853"/>
    </location>
</feature>
<reference evidence="2 3" key="1">
    <citation type="submission" date="2016-10" db="EMBL/GenBank/DDBJ databases">
        <authorList>
            <person name="de Groot N.N."/>
        </authorList>
    </citation>
    <scope>NUCLEOTIDE SEQUENCE [LARGE SCALE GENOMIC DNA]</scope>
    <source>
        <strain evidence="2 3">DSM 18978</strain>
    </source>
</reference>
<organism evidence="2 3">
    <name type="scientific">Alkaliphilus peptidifermentans DSM 18978</name>
    <dbReference type="NCBI Taxonomy" id="1120976"/>
    <lineage>
        <taxon>Bacteria</taxon>
        <taxon>Bacillati</taxon>
        <taxon>Bacillota</taxon>
        <taxon>Clostridia</taxon>
        <taxon>Peptostreptococcales</taxon>
        <taxon>Natronincolaceae</taxon>
        <taxon>Alkaliphilus</taxon>
    </lineage>
</organism>
<dbReference type="AlphaFoldDB" id="A0A1G5ILH6"/>
<dbReference type="RefSeq" id="WP_091543716.1">
    <property type="nucleotide sequence ID" value="NZ_FMUS01000015.1"/>
</dbReference>
<dbReference type="GO" id="GO:0008270">
    <property type="term" value="F:zinc ion binding"/>
    <property type="evidence" value="ECO:0007669"/>
    <property type="project" value="InterPro"/>
</dbReference>
<dbReference type="CDD" id="cd06232">
    <property type="entry name" value="M14-like"/>
    <property type="match status" value="1"/>
</dbReference>
<dbReference type="STRING" id="1120976.SAMN03080606_02430"/>
<dbReference type="Proteomes" id="UP000198636">
    <property type="component" value="Unassembled WGS sequence"/>
</dbReference>
<dbReference type="EMBL" id="FMUS01000015">
    <property type="protein sequence ID" value="SCY76560.1"/>
    <property type="molecule type" value="Genomic_DNA"/>
</dbReference>
<keyword evidence="2" id="KW-0121">Carboxypeptidase</keyword>
<accession>A0A1G5ILH6</accession>
<dbReference type="Pfam" id="PF00246">
    <property type="entry name" value="Peptidase_M14"/>
    <property type="match status" value="1"/>
</dbReference>
<evidence type="ECO:0000259" key="1">
    <source>
        <dbReference type="Pfam" id="PF00246"/>
    </source>
</evidence>
<proteinExistence type="predicted"/>
<name>A0A1G5ILH6_9FIRM</name>
<dbReference type="OrthoDB" id="7956186at2"/>
<dbReference type="Gene3D" id="3.40.630.10">
    <property type="entry name" value="Zn peptidases"/>
    <property type="match status" value="1"/>
</dbReference>
<dbReference type="GO" id="GO:0004181">
    <property type="term" value="F:metallocarboxypeptidase activity"/>
    <property type="evidence" value="ECO:0007669"/>
    <property type="project" value="InterPro"/>
</dbReference>
<gene>
    <name evidence="2" type="ORF">SAMN03080606_02430</name>
</gene>
<dbReference type="InterPro" id="IPR000834">
    <property type="entry name" value="Peptidase_M14"/>
</dbReference>